<evidence type="ECO:0000259" key="3">
    <source>
        <dbReference type="Pfam" id="PF20148"/>
    </source>
</evidence>
<feature type="region of interest" description="Disordered" evidence="2">
    <location>
        <begin position="253"/>
        <end position="341"/>
    </location>
</feature>
<feature type="domain" description="DUF6531" evidence="3">
    <location>
        <begin position="337"/>
        <end position="409"/>
    </location>
</feature>
<dbReference type="NCBIfam" id="TIGR01643">
    <property type="entry name" value="YD_repeat_2x"/>
    <property type="match status" value="11"/>
</dbReference>
<organism evidence="5 6">
    <name type="scientific">Amycolatopsis xylanica</name>
    <dbReference type="NCBI Taxonomy" id="589385"/>
    <lineage>
        <taxon>Bacteria</taxon>
        <taxon>Bacillati</taxon>
        <taxon>Actinomycetota</taxon>
        <taxon>Actinomycetes</taxon>
        <taxon>Pseudonocardiales</taxon>
        <taxon>Pseudonocardiaceae</taxon>
        <taxon>Amycolatopsis</taxon>
    </lineage>
</organism>
<dbReference type="SUPFAM" id="SSF140453">
    <property type="entry name" value="EsxAB dimer-like"/>
    <property type="match status" value="1"/>
</dbReference>
<dbReference type="InterPro" id="IPR031325">
    <property type="entry name" value="RHS_repeat"/>
</dbReference>
<sequence>MPDGNPLVAQAKSQTTGVTGIGIAESAVDLANGVKDGSWVESGLGAVGVGLEVLSLVVDPIGTLAQYGVSWLIEHVQPLKEALDWLAGDPPVIQSFSDTWANVSTEVAAVAQDYLNEAKNGTAGWTGEAAEAYRATVAEQSDALAGAASLADGVSTGVMIMGTVVAAVRELVRDLIAELVGKLISWALEEACTLGFATPLVAVQATTAITKTISKVSEFIRKLVKTIGNVAPKLRKIIDKLGEIMEKLAKLGRKAGGKGGTTPSAAKAGPKADAPNVHEPKGGDVPDGTHGPDGVDGPGTSPSGKPKGGDGKSPSMKDNVDNPKTDARDTECTPGSGEPIDLATGQMYLEQYDIELIGTLPLDFERTHYSSYRVGRFFGQSWSSTLDQRIEIEDDAVYFADSDGARLVYPLPPVGESAVFAEFGARWPLRRTAEGYAIDQPERGRTLSFTGHAGLVPLAAITDRHGNQIAFDYDENGAPTAIRHSGGYHIGVETEDLLVRRMWLEGDEPITLMRYGYDEQRRLTEVVNSSGRAHRFRYDASGRIIRWEDRNGEWYSYQYDHKGRCVRTEGSGGAMAGSWSYDEENAVTVYTDSRGHAFTHHFNEFWQVVREIGPLGEETLQEWDRFDRLVSRTDPLGRRTTWERDESGNVVRITRPDHTQAMAEYNELGLPVVIVDPDGAVWRQSYDETGFLVSATDPLGATTTYERNERGQTIAITDPAGGTRRVERNAAGLAVAVVDAHGATTRYARDQFGRVSGIALPTGGVERFTWTVEGKMTSHTHPDGAVERWRYDGEGSPVEHVDVLGNVSRIETTHFDFPSSEVRPDGSRLAFEYDTEMNLVAVTNTQGEVWRYDYDPHGRLIAETDFAGRSTRYERDLAGEVTATVNGAGDRVEYLRNALGEIVERRSAGGTLATYEFDQRGRLVAAANANATVTFERDVLGRIVAETVNGRTVRTEYDLAGRRVSRTTPTGAVERWSFDVGRQPVSLRTAGRTMSFGHDVAEREVERLLDSGAIIAQSWDVCDRLTSQTVSSVASDVRRAQVVQRREYRYRADGEVLAIDDRVGGSRRFELDPAGRITAAQGNGWAERYAYDQSGNITAAAWPSQDTDAQGIRAYDGPRLRQAGNVHYRYDAQGRVVMKQRKRLSAKPDIWRYSWDVEDRMVGVVTPDGTVWRYLYDPLGRRIAKQRLDAAGAVAEQVDFCWAGEQLVEQTHSAGRAMTWSHHPETGEVLTQTERTRPSQQWVDEQFYSIVTDLVGTPTELIDAAGNLAWHKQSTVWGQALAELNQRASTPLRFPGQYHDDETGLDYNHHRYYEPETGRYLSADPLGLLPSPNPDAYVPNPLTWSDPLGLAANQSRRRKPCRCGEIRPDGRRIGIDDDCPNWRSPDENASAAAGEHKNANRTQEGATDMGQHGAAFTAAARALREEARTPGLLPEVKEALLAKAKKYDAKARAINHAV</sequence>
<dbReference type="InterPro" id="IPR050708">
    <property type="entry name" value="T6SS_VgrG/RHS"/>
</dbReference>
<dbReference type="PRINTS" id="PR00394">
    <property type="entry name" value="RHSPROTEIN"/>
</dbReference>
<keyword evidence="1" id="KW-0677">Repeat</keyword>
<dbReference type="RefSeq" id="WP_091291820.1">
    <property type="nucleotide sequence ID" value="NZ_FNON01000004.1"/>
</dbReference>
<dbReference type="InterPro" id="IPR022385">
    <property type="entry name" value="Rhs_assc_core"/>
</dbReference>
<dbReference type="PANTHER" id="PTHR32305:SF15">
    <property type="entry name" value="PROTEIN RHSA-RELATED"/>
    <property type="match status" value="1"/>
</dbReference>
<dbReference type="Pfam" id="PF20148">
    <property type="entry name" value="DUF6531"/>
    <property type="match status" value="1"/>
</dbReference>
<protein>
    <submittedName>
        <fullName evidence="5">RHS repeat-associated core domain-containing protein</fullName>
    </submittedName>
</protein>
<gene>
    <name evidence="5" type="ORF">SAMN05421504_104782</name>
</gene>
<dbReference type="InterPro" id="IPR006530">
    <property type="entry name" value="YD"/>
</dbReference>
<dbReference type="Pfam" id="PF25023">
    <property type="entry name" value="TEN_YD-shell"/>
    <property type="match status" value="1"/>
</dbReference>
<feature type="region of interest" description="Disordered" evidence="2">
    <location>
        <begin position="1376"/>
        <end position="1409"/>
    </location>
</feature>
<evidence type="ECO:0000256" key="1">
    <source>
        <dbReference type="ARBA" id="ARBA00022737"/>
    </source>
</evidence>
<dbReference type="NCBIfam" id="TIGR03696">
    <property type="entry name" value="Rhs_assc_core"/>
    <property type="match status" value="1"/>
</dbReference>
<dbReference type="InterPro" id="IPR036689">
    <property type="entry name" value="ESAT-6-like_sf"/>
</dbReference>
<evidence type="ECO:0000259" key="4">
    <source>
        <dbReference type="Pfam" id="PF25023"/>
    </source>
</evidence>
<dbReference type="PANTHER" id="PTHR32305">
    <property type="match status" value="1"/>
</dbReference>
<dbReference type="InterPro" id="IPR038332">
    <property type="entry name" value="PPE_sf"/>
</dbReference>
<feature type="domain" description="Teneurin-like YD-shell" evidence="4">
    <location>
        <begin position="1068"/>
        <end position="1324"/>
    </location>
</feature>
<proteinExistence type="predicted"/>
<dbReference type="Pfam" id="PF05593">
    <property type="entry name" value="RHS_repeat"/>
    <property type="match status" value="5"/>
</dbReference>
<accession>A0A1H3HQN1</accession>
<dbReference type="InterPro" id="IPR045351">
    <property type="entry name" value="DUF6531"/>
</dbReference>
<dbReference type="STRING" id="589385.SAMN05421504_104782"/>
<dbReference type="Proteomes" id="UP000199515">
    <property type="component" value="Unassembled WGS sequence"/>
</dbReference>
<dbReference type="InterPro" id="IPR056823">
    <property type="entry name" value="TEN-like_YD-shell"/>
</dbReference>
<name>A0A1H3HQN1_9PSEU</name>
<dbReference type="Gene3D" id="2.180.10.10">
    <property type="entry name" value="RHS repeat-associated core"/>
    <property type="match status" value="3"/>
</dbReference>
<feature type="compositionally biased region" description="Basic and acidic residues" evidence="2">
    <location>
        <begin position="318"/>
        <end position="331"/>
    </location>
</feature>
<dbReference type="EMBL" id="FNON01000004">
    <property type="protein sequence ID" value="SDY17831.1"/>
    <property type="molecule type" value="Genomic_DNA"/>
</dbReference>
<keyword evidence="6" id="KW-1185">Reference proteome</keyword>
<evidence type="ECO:0000256" key="2">
    <source>
        <dbReference type="SAM" id="MobiDB-lite"/>
    </source>
</evidence>
<dbReference type="Gene3D" id="1.20.1260.20">
    <property type="entry name" value="PPE superfamily"/>
    <property type="match status" value="1"/>
</dbReference>
<dbReference type="OrthoDB" id="4981820at2"/>
<dbReference type="SUPFAM" id="SSF69322">
    <property type="entry name" value="Tricorn protease domain 2"/>
    <property type="match status" value="1"/>
</dbReference>
<evidence type="ECO:0000313" key="6">
    <source>
        <dbReference type="Proteomes" id="UP000199515"/>
    </source>
</evidence>
<reference evidence="5 6" key="1">
    <citation type="submission" date="2016-10" db="EMBL/GenBank/DDBJ databases">
        <authorList>
            <person name="de Groot N.N."/>
        </authorList>
    </citation>
    <scope>NUCLEOTIDE SEQUENCE [LARGE SCALE GENOMIC DNA]</scope>
    <source>
        <strain evidence="5 6">CPCC 202699</strain>
    </source>
</reference>
<evidence type="ECO:0000313" key="5">
    <source>
        <dbReference type="EMBL" id="SDY17831.1"/>
    </source>
</evidence>